<reference evidence="1 2" key="1">
    <citation type="submission" date="2023-02" db="EMBL/GenBank/DDBJ databases">
        <title>Genome sequence of Lacticaseibacillus sp. KACC 23028.</title>
        <authorList>
            <person name="Kim S."/>
            <person name="Heo J."/>
            <person name="Kwon S.-W."/>
        </authorList>
    </citation>
    <scope>NUCLEOTIDE SEQUENCE [LARGE SCALE GENOMIC DNA]</scope>
    <source>
        <strain evidence="1 2">KACC 23028</strain>
    </source>
</reference>
<dbReference type="RefSeq" id="WP_274260978.1">
    <property type="nucleotide sequence ID" value="NZ_CP117884.1"/>
</dbReference>
<protein>
    <submittedName>
        <fullName evidence="1">Accessory Sec system protein Asp2</fullName>
    </submittedName>
</protein>
<dbReference type="EMBL" id="CP117884">
    <property type="protein sequence ID" value="WDF83074.1"/>
    <property type="molecule type" value="Genomic_DNA"/>
</dbReference>
<dbReference type="Proteomes" id="UP001220377">
    <property type="component" value="Chromosome"/>
</dbReference>
<dbReference type="InterPro" id="IPR022267">
    <property type="entry name" value="Asp2"/>
</dbReference>
<sequence length="516" mass="57837">MAKRFVDVIHIATQSLPLAAQLAPDYRYLWAAVDDGEIIPGQPLFKKGHWNATFRDAVVLIDANSPWLNDPDKLSRLPSNRIIVDANCELDGVAGRTLDLKGAARVDFSDVTHLAEVINYNYYQPMNTYKIDFPEFVVDPDFKGNIHQEGEAYREFSGDFGADWVRVGAVRQVMWVGTYAGQDVMVENATTGSLEVKGEVLTFDGIDPNLQNRYEASGPEMRVGVPVAQKQQPRGMQFQLFVRGKGTLRLGDIHFRRTRQEYGATLVGGEKIIDPEGSQLEVQAYFDAGDLKPPLAVYFSGYQTAEKFEGFGMMRRMGTPFILIMDPRLEGGAFYLGSEQFETRVAQYIQGKLDALGFSSDELILSGISMGTYAALFYGARLNPHAIVVGKPLIHLGTIARNTRINRPADFGTSLDMLLIDEGGTSHRDIKNLDDRFWRTFRTGNFGKTTFAVAYMLDDDYDKGAFPALQKYLKDHYATVRIWSKGFVGRHNDDTASVVDFFTGRYNHLLETDFGR</sequence>
<dbReference type="Pfam" id="PF16929">
    <property type="entry name" value="Asp2"/>
    <property type="match status" value="1"/>
</dbReference>
<name>A0ABY7WTE4_9LACO</name>
<organism evidence="1 2">
    <name type="scientific">Lacticaseibacillus pabuli</name>
    <dbReference type="NCBI Taxonomy" id="3025672"/>
    <lineage>
        <taxon>Bacteria</taxon>
        <taxon>Bacillati</taxon>
        <taxon>Bacillota</taxon>
        <taxon>Bacilli</taxon>
        <taxon>Lactobacillales</taxon>
        <taxon>Lactobacillaceae</taxon>
        <taxon>Lacticaseibacillus</taxon>
    </lineage>
</organism>
<dbReference type="SUPFAM" id="SSF53474">
    <property type="entry name" value="alpha/beta-Hydrolases"/>
    <property type="match status" value="1"/>
</dbReference>
<gene>
    <name evidence="1" type="primary">asp2</name>
    <name evidence="1" type="ORF">PQ472_02250</name>
</gene>
<accession>A0ABY7WTE4</accession>
<dbReference type="InterPro" id="IPR029058">
    <property type="entry name" value="AB_hydrolase_fold"/>
</dbReference>
<proteinExistence type="predicted"/>
<keyword evidence="2" id="KW-1185">Reference proteome</keyword>
<dbReference type="NCBIfam" id="TIGR03712">
    <property type="entry name" value="acc_sec_asp2"/>
    <property type="match status" value="1"/>
</dbReference>
<evidence type="ECO:0000313" key="2">
    <source>
        <dbReference type="Proteomes" id="UP001220377"/>
    </source>
</evidence>
<evidence type="ECO:0000313" key="1">
    <source>
        <dbReference type="EMBL" id="WDF83074.1"/>
    </source>
</evidence>